<comment type="subcellular location">
    <subcellularLocation>
        <location evidence="1">Endoplasmic reticulum</location>
    </subcellularLocation>
</comment>
<evidence type="ECO:0000313" key="10">
    <source>
        <dbReference type="EMBL" id="KAF0032187.1"/>
    </source>
</evidence>
<dbReference type="PROSITE" id="PS00018">
    <property type="entry name" value="EF_HAND_1"/>
    <property type="match status" value="5"/>
</dbReference>
<evidence type="ECO:0000256" key="2">
    <source>
        <dbReference type="ARBA" id="ARBA00006431"/>
    </source>
</evidence>
<keyword evidence="5" id="KW-0677">Repeat</keyword>
<evidence type="ECO:0000256" key="4">
    <source>
        <dbReference type="ARBA" id="ARBA00022729"/>
    </source>
</evidence>
<keyword evidence="4 8" id="KW-0732">Signal</keyword>
<evidence type="ECO:0000256" key="3">
    <source>
        <dbReference type="ARBA" id="ARBA00022723"/>
    </source>
</evidence>
<gene>
    <name evidence="10" type="ORF">F2P81_014477</name>
</gene>
<dbReference type="Proteomes" id="UP000438429">
    <property type="component" value="Unassembled WGS sequence"/>
</dbReference>
<evidence type="ECO:0000256" key="7">
    <source>
        <dbReference type="ARBA" id="ARBA00022837"/>
    </source>
</evidence>
<dbReference type="PANTHER" id="PTHR10827:SF91">
    <property type="entry name" value="RETICULOCALBIN 3, EF-HAND CALCIUM BINDING DOMAIN"/>
    <property type="match status" value="1"/>
</dbReference>
<dbReference type="PANTHER" id="PTHR10827">
    <property type="entry name" value="RETICULOCALBIN"/>
    <property type="match status" value="1"/>
</dbReference>
<dbReference type="FunFam" id="1.10.238.10:FF:000110">
    <property type="entry name" value="calumenin isoform X2"/>
    <property type="match status" value="1"/>
</dbReference>
<evidence type="ECO:0000313" key="11">
    <source>
        <dbReference type="Proteomes" id="UP000438429"/>
    </source>
</evidence>
<evidence type="ECO:0000256" key="5">
    <source>
        <dbReference type="ARBA" id="ARBA00022737"/>
    </source>
</evidence>
<dbReference type="FunFam" id="1.10.238.10:FF:000109">
    <property type="entry name" value="calumenin isoform X2"/>
    <property type="match status" value="1"/>
</dbReference>
<evidence type="ECO:0000256" key="6">
    <source>
        <dbReference type="ARBA" id="ARBA00022824"/>
    </source>
</evidence>
<evidence type="ECO:0000259" key="9">
    <source>
        <dbReference type="PROSITE" id="PS50222"/>
    </source>
</evidence>
<dbReference type="CDD" id="cd16226">
    <property type="entry name" value="EFh_CREC_Calumenin_like"/>
    <property type="match status" value="1"/>
</dbReference>
<dbReference type="EMBL" id="VEVO01000013">
    <property type="protein sequence ID" value="KAF0032187.1"/>
    <property type="molecule type" value="Genomic_DNA"/>
</dbReference>
<evidence type="ECO:0000256" key="8">
    <source>
        <dbReference type="SAM" id="SignalP"/>
    </source>
</evidence>
<dbReference type="SMART" id="SM00054">
    <property type="entry name" value="EFh"/>
    <property type="match status" value="5"/>
</dbReference>
<dbReference type="GO" id="GO:0005783">
    <property type="term" value="C:endoplasmic reticulum"/>
    <property type="evidence" value="ECO:0007669"/>
    <property type="project" value="UniProtKB-SubCell"/>
</dbReference>
<dbReference type="AlphaFoldDB" id="A0A6A4SG01"/>
<keyword evidence="6" id="KW-0256">Endoplasmic reticulum</keyword>
<comment type="similarity">
    <text evidence="2">Belongs to the CREC family.</text>
</comment>
<dbReference type="Pfam" id="PF13202">
    <property type="entry name" value="EF-hand_5"/>
    <property type="match status" value="1"/>
</dbReference>
<dbReference type="InterPro" id="IPR018247">
    <property type="entry name" value="EF_Hand_1_Ca_BS"/>
</dbReference>
<dbReference type="PROSITE" id="PS50222">
    <property type="entry name" value="EF_HAND_2"/>
    <property type="match status" value="5"/>
</dbReference>
<name>A0A6A4SG01_SCOMX</name>
<protein>
    <recommendedName>
        <fullName evidence="9">EF-hand domain-containing protein</fullName>
    </recommendedName>
</protein>
<dbReference type="InterPro" id="IPR002048">
    <property type="entry name" value="EF_hand_dom"/>
</dbReference>
<reference evidence="10 11" key="1">
    <citation type="submission" date="2019-06" db="EMBL/GenBank/DDBJ databases">
        <title>Draft genomes of female and male turbot (Scophthalmus maximus).</title>
        <authorList>
            <person name="Xu H."/>
            <person name="Xu X.-W."/>
            <person name="Shao C."/>
            <person name="Chen S."/>
        </authorList>
    </citation>
    <scope>NUCLEOTIDE SEQUENCE [LARGE SCALE GENOMIC DNA]</scope>
    <source>
        <strain evidence="10">Ysfricsl-2016a</strain>
        <tissue evidence="10">Blood</tissue>
    </source>
</reference>
<dbReference type="GO" id="GO:0005509">
    <property type="term" value="F:calcium ion binding"/>
    <property type="evidence" value="ECO:0007669"/>
    <property type="project" value="InterPro"/>
</dbReference>
<keyword evidence="7" id="KW-0106">Calcium</keyword>
<dbReference type="InterPro" id="IPR011992">
    <property type="entry name" value="EF-hand-dom_pair"/>
</dbReference>
<feature type="chain" id="PRO_5025667236" description="EF-hand domain-containing protein" evidence="8">
    <location>
        <begin position="20"/>
        <end position="452"/>
    </location>
</feature>
<feature type="domain" description="EF-hand" evidence="9">
    <location>
        <begin position="287"/>
        <end position="322"/>
    </location>
</feature>
<evidence type="ECO:0000256" key="1">
    <source>
        <dbReference type="ARBA" id="ARBA00004240"/>
    </source>
</evidence>
<feature type="domain" description="EF-hand" evidence="9">
    <location>
        <begin position="202"/>
        <end position="237"/>
    </location>
</feature>
<dbReference type="SUPFAM" id="SSF47473">
    <property type="entry name" value="EF-hand"/>
    <property type="match status" value="2"/>
</dbReference>
<accession>A0A6A4SG01</accession>
<dbReference type="Pfam" id="PF13499">
    <property type="entry name" value="EF-hand_7"/>
    <property type="match status" value="2"/>
</dbReference>
<feature type="domain" description="EF-hand" evidence="9">
    <location>
        <begin position="401"/>
        <end position="436"/>
    </location>
</feature>
<organism evidence="10 11">
    <name type="scientific">Scophthalmus maximus</name>
    <name type="common">Turbot</name>
    <name type="synonym">Psetta maxima</name>
    <dbReference type="NCBI Taxonomy" id="52904"/>
    <lineage>
        <taxon>Eukaryota</taxon>
        <taxon>Metazoa</taxon>
        <taxon>Chordata</taxon>
        <taxon>Craniata</taxon>
        <taxon>Vertebrata</taxon>
        <taxon>Euteleostomi</taxon>
        <taxon>Actinopterygii</taxon>
        <taxon>Neopterygii</taxon>
        <taxon>Teleostei</taxon>
        <taxon>Neoteleostei</taxon>
        <taxon>Acanthomorphata</taxon>
        <taxon>Carangaria</taxon>
        <taxon>Pleuronectiformes</taxon>
        <taxon>Pleuronectoidei</taxon>
        <taxon>Scophthalmidae</taxon>
        <taxon>Scophthalmus</taxon>
    </lineage>
</organism>
<dbReference type="Gene3D" id="1.10.238.10">
    <property type="entry name" value="EF-hand"/>
    <property type="match status" value="3"/>
</dbReference>
<keyword evidence="3" id="KW-0479">Metal-binding</keyword>
<proteinExistence type="inferred from homology"/>
<comment type="caution">
    <text evidence="10">The sequence shown here is derived from an EMBL/GenBank/DDBJ whole genome shotgun (WGS) entry which is preliminary data.</text>
</comment>
<feature type="signal peptide" evidence="8">
    <location>
        <begin position="1"/>
        <end position="19"/>
    </location>
</feature>
<feature type="domain" description="EF-hand" evidence="9">
    <location>
        <begin position="238"/>
        <end position="273"/>
    </location>
</feature>
<feature type="domain" description="EF-hand" evidence="9">
    <location>
        <begin position="324"/>
        <end position="359"/>
    </location>
</feature>
<sequence length="452" mass="51643">MNGDFTAASRLALVGNTLGALVIGCPEKEDPPPRRWYLKNPECQRSEIRCSHPEGGDGRGCCRLVDPPGQWADVQVDPPGQVQVDPPGQWADVQVDPPGQWADVQVDPPGQCCLPLCFYIHSERVGVFNGATRSVMMLLKSLASLCVLAAVALAVPAKEKRVHHHADLSDHDHNDAQGFQYDHEAFLGKEEAKTFDQLTSDESKDRLAKIVDRIDTDKDGYVSHGELHYWIKHRQRRYIEENVNKHWNEYDKNQDGKIGWEEYKNTTYGYYLDEEFDDVEDKDTYRSMLRRDERRFKTADRDGDGIATREEFTAFLHPEEFDYMKDLVVQETVEDIDKNGDGKINLYEYIGDMYTQEDGESEPDWVQTERKQFSDFRDANKDGYLDAGEVANWILPGEIDHADNEAKHLIHETDTDKDGRLSLSELLDKVDYIKSSTITDYGGMSVDEHDEL</sequence>